<dbReference type="Proteomes" id="UP001058271">
    <property type="component" value="Chromosome"/>
</dbReference>
<dbReference type="RefSeq" id="WP_260724059.1">
    <property type="nucleotide sequence ID" value="NZ_BAAABS010000052.1"/>
</dbReference>
<keyword evidence="10" id="KW-1185">Reference proteome</keyword>
<dbReference type="Pfam" id="PF00005">
    <property type="entry name" value="ABC_tran"/>
    <property type="match status" value="2"/>
</dbReference>
<comment type="subcellular location">
    <subcellularLocation>
        <location evidence="1">Cell membrane</location>
        <topology evidence="1">Peripheral membrane protein</topology>
    </subcellularLocation>
</comment>
<dbReference type="Pfam" id="PF08352">
    <property type="entry name" value="oligo_HPY"/>
    <property type="match status" value="2"/>
</dbReference>
<keyword evidence="7" id="KW-0472">Membrane</keyword>
<dbReference type="SUPFAM" id="SSF52540">
    <property type="entry name" value="P-loop containing nucleoside triphosphate hydrolases"/>
    <property type="match status" value="2"/>
</dbReference>
<evidence type="ECO:0000256" key="3">
    <source>
        <dbReference type="ARBA" id="ARBA00022448"/>
    </source>
</evidence>
<dbReference type="InterPro" id="IPR050388">
    <property type="entry name" value="ABC_Ni/Peptide_Import"/>
</dbReference>
<dbReference type="Gene3D" id="3.40.50.300">
    <property type="entry name" value="P-loop containing nucleotide triphosphate hydrolases"/>
    <property type="match status" value="2"/>
</dbReference>
<reference evidence="9" key="1">
    <citation type="submission" date="2021-04" db="EMBL/GenBank/DDBJ databases">
        <title>Biosynthetic gene clusters of Dactylosporangioum roseum.</title>
        <authorList>
            <person name="Hartkoorn R.C."/>
            <person name="Beaudoing E."/>
            <person name="Hot D."/>
            <person name="Moureu S."/>
        </authorList>
    </citation>
    <scope>NUCLEOTIDE SEQUENCE</scope>
    <source>
        <strain evidence="9">NRRL B-16295</strain>
    </source>
</reference>
<evidence type="ECO:0000256" key="5">
    <source>
        <dbReference type="ARBA" id="ARBA00022741"/>
    </source>
</evidence>
<evidence type="ECO:0000259" key="8">
    <source>
        <dbReference type="PROSITE" id="PS50893"/>
    </source>
</evidence>
<dbReference type="CDD" id="cd03257">
    <property type="entry name" value="ABC_NikE_OppD_transporters"/>
    <property type="match status" value="2"/>
</dbReference>
<dbReference type="InterPro" id="IPR013563">
    <property type="entry name" value="Oligopep_ABC_C"/>
</dbReference>
<dbReference type="NCBIfam" id="NF007739">
    <property type="entry name" value="PRK10419.1"/>
    <property type="match status" value="2"/>
</dbReference>
<proteinExistence type="inferred from homology"/>
<evidence type="ECO:0000313" key="9">
    <source>
        <dbReference type="EMBL" id="UWZ34725.1"/>
    </source>
</evidence>
<keyword evidence="4" id="KW-1003">Cell membrane</keyword>
<keyword evidence="6 9" id="KW-0067">ATP-binding</keyword>
<dbReference type="PROSITE" id="PS00211">
    <property type="entry name" value="ABC_TRANSPORTER_1"/>
    <property type="match status" value="2"/>
</dbReference>
<protein>
    <submittedName>
        <fullName evidence="9">ABC transporter ATP-binding protein</fullName>
    </submittedName>
</protein>
<evidence type="ECO:0000256" key="4">
    <source>
        <dbReference type="ARBA" id="ARBA00022475"/>
    </source>
</evidence>
<comment type="similarity">
    <text evidence="2">Belongs to the ABC transporter superfamily.</text>
</comment>
<feature type="domain" description="ABC transporter" evidence="8">
    <location>
        <begin position="18"/>
        <end position="267"/>
    </location>
</feature>
<organism evidence="9 10">
    <name type="scientific">Dactylosporangium roseum</name>
    <dbReference type="NCBI Taxonomy" id="47989"/>
    <lineage>
        <taxon>Bacteria</taxon>
        <taxon>Bacillati</taxon>
        <taxon>Actinomycetota</taxon>
        <taxon>Actinomycetes</taxon>
        <taxon>Micromonosporales</taxon>
        <taxon>Micromonosporaceae</taxon>
        <taxon>Dactylosporangium</taxon>
    </lineage>
</organism>
<dbReference type="GO" id="GO:0005524">
    <property type="term" value="F:ATP binding"/>
    <property type="evidence" value="ECO:0007669"/>
    <property type="project" value="UniProtKB-KW"/>
</dbReference>
<evidence type="ECO:0000256" key="2">
    <source>
        <dbReference type="ARBA" id="ARBA00005417"/>
    </source>
</evidence>
<dbReference type="EMBL" id="CP073721">
    <property type="protein sequence ID" value="UWZ34725.1"/>
    <property type="molecule type" value="Genomic_DNA"/>
</dbReference>
<dbReference type="NCBIfam" id="TIGR01727">
    <property type="entry name" value="oligo_HPY"/>
    <property type="match status" value="1"/>
</dbReference>
<evidence type="ECO:0000256" key="6">
    <source>
        <dbReference type="ARBA" id="ARBA00022840"/>
    </source>
</evidence>
<feature type="domain" description="ABC transporter" evidence="8">
    <location>
        <begin position="359"/>
        <end position="605"/>
    </location>
</feature>
<dbReference type="PANTHER" id="PTHR43297:SF2">
    <property type="entry name" value="DIPEPTIDE TRANSPORT ATP-BINDING PROTEIN DPPD"/>
    <property type="match status" value="1"/>
</dbReference>
<dbReference type="InterPro" id="IPR027417">
    <property type="entry name" value="P-loop_NTPase"/>
</dbReference>
<evidence type="ECO:0000313" key="10">
    <source>
        <dbReference type="Proteomes" id="UP001058271"/>
    </source>
</evidence>
<evidence type="ECO:0000256" key="7">
    <source>
        <dbReference type="ARBA" id="ARBA00023136"/>
    </source>
</evidence>
<dbReference type="InterPro" id="IPR017871">
    <property type="entry name" value="ABC_transporter-like_CS"/>
</dbReference>
<keyword evidence="3" id="KW-0813">Transport</keyword>
<sequence length="617" mass="66804">MTRADHPATPVRPARPVLEVSGLSLRLRTPGGAAPVVTDVSFQVNPGQILGVVGESGSGKSLTALSVMRMLPAAVTVDSGTVSYLGQDLLTMPEREITALRGDRIGMVFQDPMAYLNPLMTVGAQIREVLRLHGMGRKAATARAVELLDLVGVRDPGKRVEDYPHQFSGGMRQRVVIAIAVANNPTLLIADEPTTALDVTVQAGILELLGRLRDELGTALLLITHDIGVVEDVCDSIMVMYAGRAVEQGAAAAVLGDPRHPYTRELMRSTPRLDVPVLRRLPAIPGQPPDVTRRPGGCPFHPRCPLAFDRCSEEMPPARDTGAGHRAACWLSAEPLPAPAVSTAPVREARHDDERTPILDVADARITYGRPSPLRRTPPRIIVDGVSLKAYPGRTLGLVGESGSGKSTLARTIVGLVPLLSGRISIDGMQWTDRDRRAELRRTVQMVFQDPYQSLNPRQTIETLLTEPLTVHRLVPREGRARRVAELMSLVGLPQSLLERYPYQLSGGQRQRVGIARALAVEPRLIVADEPVSALDVSVQAQIINLLADLRDELGLSYVVIAHDLSVVRHLCEDVAVMQAGVIVEQGPAERVFADPRHEYTRALLAASPGSREQVVS</sequence>
<keyword evidence="5" id="KW-0547">Nucleotide-binding</keyword>
<dbReference type="SMART" id="SM00382">
    <property type="entry name" value="AAA"/>
    <property type="match status" value="2"/>
</dbReference>
<gene>
    <name evidence="9" type="ORF">Drose_26400</name>
</gene>
<dbReference type="InterPro" id="IPR003439">
    <property type="entry name" value="ABC_transporter-like_ATP-bd"/>
</dbReference>
<dbReference type="PANTHER" id="PTHR43297">
    <property type="entry name" value="OLIGOPEPTIDE TRANSPORT ATP-BINDING PROTEIN APPD"/>
    <property type="match status" value="1"/>
</dbReference>
<dbReference type="PROSITE" id="PS50893">
    <property type="entry name" value="ABC_TRANSPORTER_2"/>
    <property type="match status" value="2"/>
</dbReference>
<dbReference type="NCBIfam" id="NF008453">
    <property type="entry name" value="PRK11308.1"/>
    <property type="match status" value="2"/>
</dbReference>
<evidence type="ECO:0000256" key="1">
    <source>
        <dbReference type="ARBA" id="ARBA00004202"/>
    </source>
</evidence>
<name>A0ABY5Z0Z9_9ACTN</name>
<accession>A0ABY5Z0Z9</accession>
<dbReference type="InterPro" id="IPR003593">
    <property type="entry name" value="AAA+_ATPase"/>
</dbReference>